<dbReference type="InterPro" id="IPR036097">
    <property type="entry name" value="HisK_dim/P_sf"/>
</dbReference>
<reference evidence="8 9" key="1">
    <citation type="journal article" date="2010" name="BMC Genomics">
        <title>The complete genome of Zunongwangia profunda SM-A87 reveals its adaptation to the deep-sea environment and ecological role in sedimentary organic nitrogen degradation.</title>
        <authorList>
            <person name="Qin Q.L."/>
            <person name="Zhang X.Y."/>
            <person name="Wang X.M."/>
            <person name="Liu G.M."/>
            <person name="Chen X.L."/>
            <person name="Xie B.B."/>
            <person name="Dang H.Y."/>
            <person name="Zhou B.C."/>
            <person name="Yu J."/>
            <person name="Zhang Y.Z."/>
        </authorList>
    </citation>
    <scope>NUCLEOTIDE SEQUENCE [LARGE SCALE GENOMIC DNA]</scope>
    <source>
        <strain evidence="9">DSM 18752 / CCTCC AB 206139 / SM-A87</strain>
    </source>
</reference>
<dbReference type="InterPro" id="IPR035965">
    <property type="entry name" value="PAS-like_dom_sf"/>
</dbReference>
<dbReference type="Gene3D" id="1.10.287.130">
    <property type="match status" value="1"/>
</dbReference>
<dbReference type="EMBL" id="CP001650">
    <property type="protein sequence ID" value="ADF52801.1"/>
    <property type="molecule type" value="Genomic_DNA"/>
</dbReference>
<dbReference type="HOGENOM" id="CLU_000445_114_71_10"/>
<evidence type="ECO:0000256" key="1">
    <source>
        <dbReference type="ARBA" id="ARBA00000085"/>
    </source>
</evidence>
<dbReference type="InterPro" id="IPR000014">
    <property type="entry name" value="PAS"/>
</dbReference>
<dbReference type="eggNOG" id="COG2202">
    <property type="taxonomic scope" value="Bacteria"/>
</dbReference>
<organism evidence="8 9">
    <name type="scientific">Zunongwangia profunda (strain DSM 18752 / CCTCC AB 206139 / SM-A87)</name>
    <name type="common">Wangia profunda</name>
    <dbReference type="NCBI Taxonomy" id="655815"/>
    <lineage>
        <taxon>Bacteria</taxon>
        <taxon>Pseudomonadati</taxon>
        <taxon>Bacteroidota</taxon>
        <taxon>Flavobacteriia</taxon>
        <taxon>Flavobacteriales</taxon>
        <taxon>Flavobacteriaceae</taxon>
        <taxon>Zunongwangia</taxon>
    </lineage>
</organism>
<feature type="domain" description="PAS" evidence="7">
    <location>
        <begin position="26"/>
        <end position="70"/>
    </location>
</feature>
<evidence type="ECO:0000313" key="9">
    <source>
        <dbReference type="Proteomes" id="UP000001654"/>
    </source>
</evidence>
<dbReference type="InterPro" id="IPR013655">
    <property type="entry name" value="PAS_fold_3"/>
</dbReference>
<dbReference type="SMART" id="SM00387">
    <property type="entry name" value="HATPase_c"/>
    <property type="match status" value="1"/>
</dbReference>
<evidence type="ECO:0000256" key="5">
    <source>
        <dbReference type="ARBA" id="ARBA00022777"/>
    </source>
</evidence>
<dbReference type="Gene3D" id="3.30.565.10">
    <property type="entry name" value="Histidine kinase-like ATPase, C-terminal domain"/>
    <property type="match status" value="1"/>
</dbReference>
<dbReference type="STRING" id="655815.ZPR_2477"/>
<dbReference type="eggNOG" id="COG4251">
    <property type="taxonomic scope" value="Bacteria"/>
</dbReference>
<accession>D5BE42</accession>
<dbReference type="Pfam" id="PF08447">
    <property type="entry name" value="PAS_3"/>
    <property type="match status" value="1"/>
</dbReference>
<proteinExistence type="predicted"/>
<dbReference type="KEGG" id="zpr:ZPR_2477"/>
<dbReference type="InterPro" id="IPR036890">
    <property type="entry name" value="HATPase_C_sf"/>
</dbReference>
<keyword evidence="4" id="KW-0808">Transferase</keyword>
<dbReference type="Gene3D" id="3.30.450.20">
    <property type="entry name" value="PAS domain"/>
    <property type="match status" value="1"/>
</dbReference>
<dbReference type="CDD" id="cd00130">
    <property type="entry name" value="PAS"/>
    <property type="match status" value="1"/>
</dbReference>
<comment type="catalytic activity">
    <reaction evidence="1">
        <text>ATP + protein L-histidine = ADP + protein N-phospho-L-histidine.</text>
        <dbReference type="EC" id="2.7.13.3"/>
    </reaction>
</comment>
<evidence type="ECO:0000256" key="2">
    <source>
        <dbReference type="ARBA" id="ARBA00012438"/>
    </source>
</evidence>
<dbReference type="OrthoDB" id="5522855at2"/>
<evidence type="ECO:0000256" key="3">
    <source>
        <dbReference type="ARBA" id="ARBA00022553"/>
    </source>
</evidence>
<dbReference type="InterPro" id="IPR005467">
    <property type="entry name" value="His_kinase_dom"/>
</dbReference>
<keyword evidence="3" id="KW-0597">Phosphoprotein</keyword>
<feature type="domain" description="Histidine kinase" evidence="6">
    <location>
        <begin position="144"/>
        <end position="365"/>
    </location>
</feature>
<dbReference type="GO" id="GO:0000155">
    <property type="term" value="F:phosphorelay sensor kinase activity"/>
    <property type="evidence" value="ECO:0007669"/>
    <property type="project" value="InterPro"/>
</dbReference>
<dbReference type="SUPFAM" id="SSF55874">
    <property type="entry name" value="ATPase domain of HSP90 chaperone/DNA topoisomerase II/histidine kinase"/>
    <property type="match status" value="1"/>
</dbReference>
<protein>
    <recommendedName>
        <fullName evidence="2">histidine kinase</fullName>
        <ecNumber evidence="2">2.7.13.3</ecNumber>
    </recommendedName>
</protein>
<name>D5BE42_ZUNPS</name>
<dbReference type="PANTHER" id="PTHR43304">
    <property type="entry name" value="PHYTOCHROME-LIKE PROTEIN CPH1"/>
    <property type="match status" value="1"/>
</dbReference>
<evidence type="ECO:0000256" key="4">
    <source>
        <dbReference type="ARBA" id="ARBA00022679"/>
    </source>
</evidence>
<evidence type="ECO:0000313" key="8">
    <source>
        <dbReference type="EMBL" id="ADF52801.1"/>
    </source>
</evidence>
<evidence type="ECO:0000259" key="7">
    <source>
        <dbReference type="PROSITE" id="PS50112"/>
    </source>
</evidence>
<dbReference type="InterPro" id="IPR052162">
    <property type="entry name" value="Sensor_kinase/Photoreceptor"/>
</dbReference>
<dbReference type="PROSITE" id="PS50109">
    <property type="entry name" value="HIS_KIN"/>
    <property type="match status" value="1"/>
</dbReference>
<dbReference type="RefSeq" id="WP_013071900.1">
    <property type="nucleotide sequence ID" value="NC_014041.1"/>
</dbReference>
<dbReference type="PRINTS" id="PR00344">
    <property type="entry name" value="BCTRLSENSOR"/>
</dbReference>
<keyword evidence="9" id="KW-1185">Reference proteome</keyword>
<sequence length="365" mass="42464">MTSQNDIQFKHFFLWSADLLCIAGYDGFLRQVNPALCKRLGYSMMELQHRPILDFLHPEDYEKTKQARLNLQNSRPLYDFENRYITKSGETIWLSWTSIPIPERQLIYAIAKDITAKKLLENHRNDMIQNLNQRNKALQKVNYMTSHDLRSCVSNLQNLYSLLDLENIDPENREIVDLIADATEELKVTLSDYIDELKRNSEEKIKADNIYLYSVLQRVLENIKTLLTAINVKLKIDFSEAEMVYFSKTYLYSIFLNLISNSIKYATAKPQLIIAMKSSQTNSFIHLEYKDNGIGFDAEKYKERIFQAHQQAFQEKVVTENITKDSKGLGLYLLQSHMDELGGKVSIHSRPGHGIKVDLYFPKVK</sequence>
<gene>
    <name evidence="8" type="ordered locus">ZPR_2477</name>
</gene>
<dbReference type="SUPFAM" id="SSF55785">
    <property type="entry name" value="PYP-like sensor domain (PAS domain)"/>
    <property type="match status" value="1"/>
</dbReference>
<dbReference type="Proteomes" id="UP000001654">
    <property type="component" value="Chromosome"/>
</dbReference>
<evidence type="ECO:0000259" key="6">
    <source>
        <dbReference type="PROSITE" id="PS50109"/>
    </source>
</evidence>
<dbReference type="NCBIfam" id="TIGR00229">
    <property type="entry name" value="sensory_box"/>
    <property type="match status" value="1"/>
</dbReference>
<dbReference type="PROSITE" id="PS50112">
    <property type="entry name" value="PAS"/>
    <property type="match status" value="1"/>
</dbReference>
<dbReference type="InterPro" id="IPR003594">
    <property type="entry name" value="HATPase_dom"/>
</dbReference>
<dbReference type="SUPFAM" id="SSF47384">
    <property type="entry name" value="Homodimeric domain of signal transducing histidine kinase"/>
    <property type="match status" value="1"/>
</dbReference>
<dbReference type="PANTHER" id="PTHR43304:SF1">
    <property type="entry name" value="PAC DOMAIN-CONTAINING PROTEIN"/>
    <property type="match status" value="1"/>
</dbReference>
<dbReference type="InterPro" id="IPR004358">
    <property type="entry name" value="Sig_transdc_His_kin-like_C"/>
</dbReference>
<dbReference type="EC" id="2.7.13.3" evidence="2"/>
<dbReference type="SMART" id="SM00091">
    <property type="entry name" value="PAS"/>
    <property type="match status" value="1"/>
</dbReference>
<keyword evidence="5 8" id="KW-0418">Kinase</keyword>
<dbReference type="AlphaFoldDB" id="D5BE42"/>
<dbReference type="Pfam" id="PF02518">
    <property type="entry name" value="HATPase_c"/>
    <property type="match status" value="1"/>
</dbReference>